<dbReference type="STRING" id="1129794.C427_0506"/>
<name>M4RGC9_9ALTE</name>
<dbReference type="PATRIC" id="fig|1129794.4.peg.500"/>
<organism evidence="1 2">
    <name type="scientific">Paraglaciecola psychrophila 170</name>
    <dbReference type="NCBI Taxonomy" id="1129794"/>
    <lineage>
        <taxon>Bacteria</taxon>
        <taxon>Pseudomonadati</taxon>
        <taxon>Pseudomonadota</taxon>
        <taxon>Gammaproteobacteria</taxon>
        <taxon>Alteromonadales</taxon>
        <taxon>Alteromonadaceae</taxon>
        <taxon>Paraglaciecola</taxon>
    </lineage>
</organism>
<accession>M4RGC9</accession>
<proteinExistence type="predicted"/>
<protein>
    <submittedName>
        <fullName evidence="1">Uncharacterized protein</fullName>
    </submittedName>
</protein>
<gene>
    <name evidence="1" type="ORF">C427_0506</name>
</gene>
<dbReference type="Proteomes" id="UP000011864">
    <property type="component" value="Chromosome"/>
</dbReference>
<dbReference type="EMBL" id="CP003837">
    <property type="protein sequence ID" value="AGH42616.1"/>
    <property type="molecule type" value="Genomic_DNA"/>
</dbReference>
<keyword evidence="2" id="KW-1185">Reference proteome</keyword>
<reference evidence="1 2" key="1">
    <citation type="journal article" date="2013" name="Genome Announc.">
        <title>Complete Genome Sequence of Glaciecola psychrophila Strain 170T.</title>
        <authorList>
            <person name="Yin J."/>
            <person name="Chen J."/>
            <person name="Liu G."/>
            <person name="Yu Y."/>
            <person name="Song L."/>
            <person name="Wang X."/>
            <person name="Qu X."/>
        </authorList>
    </citation>
    <scope>NUCLEOTIDE SEQUENCE [LARGE SCALE GENOMIC DNA]</scope>
    <source>
        <strain evidence="1 2">170</strain>
    </source>
</reference>
<evidence type="ECO:0000313" key="2">
    <source>
        <dbReference type="Proteomes" id="UP000011864"/>
    </source>
</evidence>
<dbReference type="Pfam" id="PF13689">
    <property type="entry name" value="DUF4154"/>
    <property type="match status" value="1"/>
</dbReference>
<dbReference type="HOGENOM" id="CLU_1459996_0_0_6"/>
<sequence>MNLFSQPLKALFRQLFVGIFCLLLCFSINAEDSLSKEDKLKMAYIWHFIGFINWRDLGSVKRPYEIRVCIDGPNNFLAFFRQLVGSRQAGDLERSVVVLQLNTARKCELIYVRYANKKTALKLIDAQSLGGSTVIVADTSSIYFPDASIIFYIENKKLRFEVNLKKIDSLNVDISSELLKLARIK</sequence>
<dbReference type="InterPro" id="IPR025293">
    <property type="entry name" value="YfiR/HmsC-like"/>
</dbReference>
<dbReference type="AlphaFoldDB" id="M4RGC9"/>
<dbReference type="KEGG" id="gps:C427_0506"/>
<evidence type="ECO:0000313" key="1">
    <source>
        <dbReference type="EMBL" id="AGH42616.1"/>
    </source>
</evidence>